<dbReference type="EMBL" id="JBGBPQ010000007">
    <property type="protein sequence ID" value="KAL1522186.1"/>
    <property type="molecule type" value="Genomic_DNA"/>
</dbReference>
<protein>
    <recommendedName>
        <fullName evidence="13">G protein-coupled receptor kinase</fullName>
    </recommendedName>
</protein>
<feature type="binding site" evidence="7">
    <location>
        <position position="198"/>
    </location>
    <ligand>
        <name>ATP</name>
        <dbReference type="ChEBI" id="CHEBI:30616"/>
    </ligand>
</feature>
<keyword evidence="2" id="KW-0597">Phosphoprotein</keyword>
<feature type="domain" description="Protein kinase" evidence="9">
    <location>
        <begin position="160"/>
        <end position="442"/>
    </location>
</feature>
<dbReference type="SUPFAM" id="SSF56112">
    <property type="entry name" value="Protein kinase-like (PK-like)"/>
    <property type="match status" value="1"/>
</dbReference>
<dbReference type="PROSITE" id="PS50011">
    <property type="entry name" value="PROTEIN_KINASE_DOM"/>
    <property type="match status" value="1"/>
</dbReference>
<dbReference type="PROSITE" id="PS00108">
    <property type="entry name" value="PROTEIN_KINASE_ST"/>
    <property type="match status" value="1"/>
</dbReference>
<dbReference type="Proteomes" id="UP001515480">
    <property type="component" value="Unassembled WGS sequence"/>
</dbReference>
<keyword evidence="3" id="KW-0808">Transferase</keyword>
<sequence>MRVSARMDRVHANVARKALRNEGPFTFDNLLENEKGLRAFNRFCKETDLSSENLLAYLDFREFTDLPEGKTRNYTAQTLVKTYLEQNTPMMLGISSHLREELIASVEQGNPSVELFDEVRETLLHWLRVDIYPRFVHSKEFRQLVSGKFESRLSVGIDHFELLGFLGAGGFGMVLLGRKKHTKRYYAIKVVDKGVAIKQNQVHTIYREKEVLAKLDHPFVVSLQYAFQTEAHLCLVIEYVPGGNMYADLMKGAYPLVKTVFYAAQVVLALEYLHSLNILYRDLKPDNVLLTGEGFLKLADMGAARGMDSTGFIDGESPSSFKTAKNERNRRMTITGTHGYRAPEVYERSYGGAADWWNLGILIIEMLTKTNPLRGENRRDSEHLAKHKQIKLPPSMQGATHSVVMGFLDRNVGSRLGSPQVVNGAMETQAQAILRIKNHEFFSGIEWDLLLAGELEPPFEVRPLPMKPEVHKKSASVVGNGIDAYCEMVDYMKSARDRRMHWGVEEDDLTVFDHFDFVGSKVFEEQLDQLLGSETSPISPSPNRQRRSSTSSVSSPHRQRKSSTTSCATPTVDRRYR</sequence>
<evidence type="ECO:0000313" key="12">
    <source>
        <dbReference type="Proteomes" id="UP001515480"/>
    </source>
</evidence>
<dbReference type="GO" id="GO:0004674">
    <property type="term" value="F:protein serine/threonine kinase activity"/>
    <property type="evidence" value="ECO:0007669"/>
    <property type="project" value="UniProtKB-KW"/>
</dbReference>
<dbReference type="InterPro" id="IPR008271">
    <property type="entry name" value="Ser/Thr_kinase_AS"/>
</dbReference>
<organism evidence="11 12">
    <name type="scientific">Prymnesium parvum</name>
    <name type="common">Toxic golden alga</name>
    <dbReference type="NCBI Taxonomy" id="97485"/>
    <lineage>
        <taxon>Eukaryota</taxon>
        <taxon>Haptista</taxon>
        <taxon>Haptophyta</taxon>
        <taxon>Prymnesiophyceae</taxon>
        <taxon>Prymnesiales</taxon>
        <taxon>Prymnesiaceae</taxon>
        <taxon>Prymnesium</taxon>
    </lineage>
</organism>
<name>A0AB34JJT7_PRYPA</name>
<dbReference type="InterPro" id="IPR011009">
    <property type="entry name" value="Kinase-like_dom_sf"/>
</dbReference>
<dbReference type="InterPro" id="IPR044926">
    <property type="entry name" value="RGS_subdomain_2"/>
</dbReference>
<feature type="region of interest" description="Disordered" evidence="8">
    <location>
        <begin position="533"/>
        <end position="577"/>
    </location>
</feature>
<evidence type="ECO:0008006" key="13">
    <source>
        <dbReference type="Google" id="ProtNLM"/>
    </source>
</evidence>
<evidence type="ECO:0000256" key="8">
    <source>
        <dbReference type="SAM" id="MobiDB-lite"/>
    </source>
</evidence>
<dbReference type="SMART" id="SM00315">
    <property type="entry name" value="RGS"/>
    <property type="match status" value="1"/>
</dbReference>
<dbReference type="Pfam" id="PF00615">
    <property type="entry name" value="RGS"/>
    <property type="match status" value="1"/>
</dbReference>
<dbReference type="Gene3D" id="1.10.510.10">
    <property type="entry name" value="Transferase(Phosphotransferase) domain 1"/>
    <property type="match status" value="1"/>
</dbReference>
<evidence type="ECO:0000256" key="4">
    <source>
        <dbReference type="ARBA" id="ARBA00022741"/>
    </source>
</evidence>
<dbReference type="InterPro" id="IPR017441">
    <property type="entry name" value="Protein_kinase_ATP_BS"/>
</dbReference>
<dbReference type="PROSITE" id="PS50132">
    <property type="entry name" value="RGS"/>
    <property type="match status" value="1"/>
</dbReference>
<dbReference type="PROSITE" id="PS00107">
    <property type="entry name" value="PROTEIN_KINASE_ATP"/>
    <property type="match status" value="1"/>
</dbReference>
<evidence type="ECO:0000256" key="6">
    <source>
        <dbReference type="ARBA" id="ARBA00022840"/>
    </source>
</evidence>
<dbReference type="AlphaFoldDB" id="A0AB34JJT7"/>
<dbReference type="GO" id="GO:0005524">
    <property type="term" value="F:ATP binding"/>
    <property type="evidence" value="ECO:0007669"/>
    <property type="project" value="UniProtKB-UniRule"/>
</dbReference>
<keyword evidence="5" id="KW-0418">Kinase</keyword>
<dbReference type="CDD" id="cd07440">
    <property type="entry name" value="RGS"/>
    <property type="match status" value="1"/>
</dbReference>
<evidence type="ECO:0000259" key="9">
    <source>
        <dbReference type="PROSITE" id="PS50011"/>
    </source>
</evidence>
<dbReference type="FunFam" id="3.30.200.20:FF:000042">
    <property type="entry name" value="Aurora kinase A"/>
    <property type="match status" value="1"/>
</dbReference>
<evidence type="ECO:0000256" key="3">
    <source>
        <dbReference type="ARBA" id="ARBA00022679"/>
    </source>
</evidence>
<dbReference type="CDD" id="cd05123">
    <property type="entry name" value="STKc_AGC"/>
    <property type="match status" value="1"/>
</dbReference>
<dbReference type="Gene3D" id="1.10.167.10">
    <property type="entry name" value="Regulator of G-protein Signalling 4, domain 2"/>
    <property type="match status" value="1"/>
</dbReference>
<dbReference type="InterPro" id="IPR000719">
    <property type="entry name" value="Prot_kinase_dom"/>
</dbReference>
<evidence type="ECO:0000313" key="11">
    <source>
        <dbReference type="EMBL" id="KAL1522186.1"/>
    </source>
</evidence>
<dbReference type="PANTHER" id="PTHR24351">
    <property type="entry name" value="RIBOSOMAL PROTEIN S6 KINASE"/>
    <property type="match status" value="1"/>
</dbReference>
<evidence type="ECO:0000256" key="1">
    <source>
        <dbReference type="ARBA" id="ARBA00022527"/>
    </source>
</evidence>
<evidence type="ECO:0000256" key="7">
    <source>
        <dbReference type="PROSITE-ProRule" id="PRU10141"/>
    </source>
</evidence>
<dbReference type="SUPFAM" id="SSF48097">
    <property type="entry name" value="Regulator of G-protein signaling, RGS"/>
    <property type="match status" value="1"/>
</dbReference>
<keyword evidence="4 7" id="KW-0547">Nucleotide-binding</keyword>
<dbReference type="InterPro" id="IPR036305">
    <property type="entry name" value="RGS_sf"/>
</dbReference>
<evidence type="ECO:0000259" key="10">
    <source>
        <dbReference type="PROSITE" id="PS50132"/>
    </source>
</evidence>
<feature type="domain" description="RGS" evidence="10">
    <location>
        <begin position="26"/>
        <end position="145"/>
    </location>
</feature>
<keyword evidence="1" id="KW-0723">Serine/threonine-protein kinase</keyword>
<feature type="compositionally biased region" description="Polar residues" evidence="8">
    <location>
        <begin position="533"/>
        <end position="543"/>
    </location>
</feature>
<dbReference type="Pfam" id="PF00069">
    <property type="entry name" value="Pkinase"/>
    <property type="match status" value="1"/>
</dbReference>
<evidence type="ECO:0000256" key="5">
    <source>
        <dbReference type="ARBA" id="ARBA00022777"/>
    </source>
</evidence>
<keyword evidence="12" id="KW-1185">Reference proteome</keyword>
<proteinExistence type="predicted"/>
<dbReference type="Gene3D" id="3.30.200.20">
    <property type="entry name" value="Phosphorylase Kinase, domain 1"/>
    <property type="match status" value="1"/>
</dbReference>
<reference evidence="11 12" key="1">
    <citation type="journal article" date="2024" name="Science">
        <title>Giant polyketide synthase enzymes in the biosynthesis of giant marine polyether toxins.</title>
        <authorList>
            <person name="Fallon T.R."/>
            <person name="Shende V.V."/>
            <person name="Wierzbicki I.H."/>
            <person name="Pendleton A.L."/>
            <person name="Watervoot N.F."/>
            <person name="Auber R.P."/>
            <person name="Gonzalez D.J."/>
            <person name="Wisecaver J.H."/>
            <person name="Moore B.S."/>
        </authorList>
    </citation>
    <scope>NUCLEOTIDE SEQUENCE [LARGE SCALE GENOMIC DNA]</scope>
    <source>
        <strain evidence="11 12">12B1</strain>
    </source>
</reference>
<keyword evidence="6 7" id="KW-0067">ATP-binding</keyword>
<comment type="caution">
    <text evidence="11">The sequence shown here is derived from an EMBL/GenBank/DDBJ whole genome shotgun (WGS) entry which is preliminary data.</text>
</comment>
<dbReference type="SMART" id="SM00220">
    <property type="entry name" value="S_TKc"/>
    <property type="match status" value="1"/>
</dbReference>
<dbReference type="InterPro" id="IPR045270">
    <property type="entry name" value="STKc_AGC"/>
</dbReference>
<dbReference type="InterPro" id="IPR016137">
    <property type="entry name" value="RGS"/>
</dbReference>
<gene>
    <name evidence="11" type="ORF">AB1Y20_021824</name>
</gene>
<accession>A0AB34JJT7</accession>
<evidence type="ECO:0000256" key="2">
    <source>
        <dbReference type="ARBA" id="ARBA00022553"/>
    </source>
</evidence>